<reference evidence="10 11" key="1">
    <citation type="submission" date="2016-11" db="EMBL/GenBank/DDBJ databases">
        <authorList>
            <person name="Jaros S."/>
            <person name="Januszkiewicz K."/>
            <person name="Wedrychowicz H."/>
        </authorList>
    </citation>
    <scope>NUCLEOTIDE SEQUENCE [LARGE SCALE GENOMIC DNA]</scope>
    <source>
        <strain evidence="10 11">DSM 45408</strain>
    </source>
</reference>
<keyword evidence="4" id="KW-0997">Cell inner membrane</keyword>
<dbReference type="SUPFAM" id="SSF161098">
    <property type="entry name" value="MetI-like"/>
    <property type="match status" value="1"/>
</dbReference>
<keyword evidence="7 8" id="KW-0472">Membrane</keyword>
<evidence type="ECO:0000256" key="1">
    <source>
        <dbReference type="ARBA" id="ARBA00004429"/>
    </source>
</evidence>
<dbReference type="AlphaFoldDB" id="A0A1M5IJA5"/>
<feature type="transmembrane region" description="Helical" evidence="8">
    <location>
        <begin position="102"/>
        <end position="124"/>
    </location>
</feature>
<evidence type="ECO:0000259" key="9">
    <source>
        <dbReference type="PROSITE" id="PS50928"/>
    </source>
</evidence>
<dbReference type="Gene3D" id="1.10.3720.10">
    <property type="entry name" value="MetI-like"/>
    <property type="match status" value="1"/>
</dbReference>
<evidence type="ECO:0000256" key="8">
    <source>
        <dbReference type="RuleBase" id="RU363032"/>
    </source>
</evidence>
<keyword evidence="3" id="KW-1003">Cell membrane</keyword>
<sequence length="285" mass="28933">MPARGPRRALLLLLPAALPTAAVLGAALTVAVLQSTGLMPVVGEPDPTTATYRALAGDRALLDGLRVSLGVAAASTALALAVGLGMALLARTTRLGGRLLRAAAAATVPVPHLVGAAAVGLLLADSGLAARALGAESFPPLVAGPLWVAVVAEYAWKESAFVALVVLAALAAGERELDETAATLGAGPWQRLRRVALPMAAPAAVAAGGVTFAYVLGSYDVAWLLGRSYPEPLPVLAYRLWTDVDLARREQALAVAVVTTALALACLLVTAALLARTARTARAVR</sequence>
<gene>
    <name evidence="10" type="ORF">SAMN05444351_2098</name>
</gene>
<dbReference type="GO" id="GO:0055085">
    <property type="term" value="P:transmembrane transport"/>
    <property type="evidence" value="ECO:0007669"/>
    <property type="project" value="InterPro"/>
</dbReference>
<feature type="transmembrane region" description="Helical" evidence="8">
    <location>
        <begin position="252"/>
        <end position="275"/>
    </location>
</feature>
<proteinExistence type="inferred from homology"/>
<keyword evidence="6 8" id="KW-1133">Transmembrane helix</keyword>
<evidence type="ECO:0000313" key="11">
    <source>
        <dbReference type="Proteomes" id="UP000184471"/>
    </source>
</evidence>
<evidence type="ECO:0000256" key="4">
    <source>
        <dbReference type="ARBA" id="ARBA00022519"/>
    </source>
</evidence>
<keyword evidence="11" id="KW-1185">Reference proteome</keyword>
<evidence type="ECO:0000256" key="6">
    <source>
        <dbReference type="ARBA" id="ARBA00022989"/>
    </source>
</evidence>
<dbReference type="InterPro" id="IPR035906">
    <property type="entry name" value="MetI-like_sf"/>
</dbReference>
<feature type="transmembrane region" description="Helical" evidence="8">
    <location>
        <begin position="67"/>
        <end position="90"/>
    </location>
</feature>
<feature type="transmembrane region" description="Helical" evidence="8">
    <location>
        <begin position="195"/>
        <end position="216"/>
    </location>
</feature>
<comment type="similarity">
    <text evidence="8">Belongs to the binding-protein-dependent transport system permease family.</text>
</comment>
<evidence type="ECO:0000313" key="10">
    <source>
        <dbReference type="EMBL" id="SHG28382.1"/>
    </source>
</evidence>
<feature type="domain" description="ABC transmembrane type-1" evidence="9">
    <location>
        <begin position="65"/>
        <end position="270"/>
    </location>
</feature>
<evidence type="ECO:0000256" key="2">
    <source>
        <dbReference type="ARBA" id="ARBA00022448"/>
    </source>
</evidence>
<keyword evidence="5 8" id="KW-0812">Transmembrane</keyword>
<protein>
    <submittedName>
        <fullName evidence="10">Carbohydrate ABC transporter membrane protein 1, CUT1 family</fullName>
    </submittedName>
</protein>
<evidence type="ECO:0000256" key="5">
    <source>
        <dbReference type="ARBA" id="ARBA00022692"/>
    </source>
</evidence>
<dbReference type="InterPro" id="IPR000515">
    <property type="entry name" value="MetI-like"/>
</dbReference>
<dbReference type="PROSITE" id="PS50928">
    <property type="entry name" value="ABC_TM1"/>
    <property type="match status" value="1"/>
</dbReference>
<dbReference type="PANTHER" id="PTHR43357">
    <property type="entry name" value="INNER MEMBRANE ABC TRANSPORTER PERMEASE PROTEIN YDCV"/>
    <property type="match status" value="1"/>
</dbReference>
<comment type="subcellular location">
    <subcellularLocation>
        <location evidence="1">Cell inner membrane</location>
        <topology evidence="1">Multi-pass membrane protein</topology>
    </subcellularLocation>
    <subcellularLocation>
        <location evidence="8">Cell membrane</location>
        <topology evidence="8">Multi-pass membrane protein</topology>
    </subcellularLocation>
</comment>
<organism evidence="10 11">
    <name type="scientific">Geodermatophilus nigrescens</name>
    <dbReference type="NCBI Taxonomy" id="1070870"/>
    <lineage>
        <taxon>Bacteria</taxon>
        <taxon>Bacillati</taxon>
        <taxon>Actinomycetota</taxon>
        <taxon>Actinomycetes</taxon>
        <taxon>Geodermatophilales</taxon>
        <taxon>Geodermatophilaceae</taxon>
        <taxon>Geodermatophilus</taxon>
    </lineage>
</organism>
<dbReference type="PANTHER" id="PTHR43357:SF4">
    <property type="entry name" value="INNER MEMBRANE ABC TRANSPORTER PERMEASE PROTEIN YDCV"/>
    <property type="match status" value="1"/>
</dbReference>
<name>A0A1M5IJA5_9ACTN</name>
<evidence type="ECO:0000256" key="3">
    <source>
        <dbReference type="ARBA" id="ARBA00022475"/>
    </source>
</evidence>
<evidence type="ECO:0000256" key="7">
    <source>
        <dbReference type="ARBA" id="ARBA00023136"/>
    </source>
</evidence>
<accession>A0A1M5IJA5</accession>
<keyword evidence="2 8" id="KW-0813">Transport</keyword>
<dbReference type="RefSeq" id="WP_073420089.1">
    <property type="nucleotide sequence ID" value="NZ_FQVX01000002.1"/>
</dbReference>
<dbReference type="GO" id="GO:0005886">
    <property type="term" value="C:plasma membrane"/>
    <property type="evidence" value="ECO:0007669"/>
    <property type="project" value="UniProtKB-SubCell"/>
</dbReference>
<dbReference type="Pfam" id="PF00528">
    <property type="entry name" value="BPD_transp_1"/>
    <property type="match status" value="1"/>
</dbReference>
<dbReference type="EMBL" id="FQVX01000002">
    <property type="protein sequence ID" value="SHG28382.1"/>
    <property type="molecule type" value="Genomic_DNA"/>
</dbReference>
<dbReference type="STRING" id="1070870.SAMN05444351_2098"/>
<dbReference type="Proteomes" id="UP000184471">
    <property type="component" value="Unassembled WGS sequence"/>
</dbReference>